<evidence type="ECO:0000313" key="3">
    <source>
        <dbReference type="Proteomes" id="UP000317257"/>
    </source>
</evidence>
<comment type="caution">
    <text evidence="2">The sequence shown here is derived from an EMBL/GenBank/DDBJ whole genome shotgun (WGS) entry which is preliminary data.</text>
</comment>
<protein>
    <submittedName>
        <fullName evidence="2">Uncharacterized protein</fullName>
    </submittedName>
</protein>
<dbReference type="Proteomes" id="UP000317257">
    <property type="component" value="Unassembled WGS sequence"/>
</dbReference>
<feature type="signal peptide" evidence="1">
    <location>
        <begin position="1"/>
        <end position="23"/>
    </location>
</feature>
<dbReference type="EMBL" id="SBHS01000005">
    <property type="protein sequence ID" value="TWU76426.1"/>
    <property type="molecule type" value="Genomic_DNA"/>
</dbReference>
<feature type="chain" id="PRO_5022866463" evidence="1">
    <location>
        <begin position="24"/>
        <end position="169"/>
    </location>
</feature>
<proteinExistence type="predicted"/>
<sequence length="169" mass="18211">MKFSAMLAGIFAALVAAAPAAEAQVRRDTSAALPVFERGAVDAKQLNNLNFKQQDLSYLFQLNRGSLDFGLLQRLGVQNNFNVLAFQDLFNVNSFDVNSLLRFQQLHTVLSIAQTGVFNRFDLAGLNLGGLDLGLINGIGAFDVGTLIDASLVPQIQSVVNTITPTVII</sequence>
<gene>
    <name evidence="2" type="ORF">ED733_006936</name>
</gene>
<evidence type="ECO:0000313" key="2">
    <source>
        <dbReference type="EMBL" id="TWU76426.1"/>
    </source>
</evidence>
<evidence type="ECO:0000256" key="1">
    <source>
        <dbReference type="SAM" id="SignalP"/>
    </source>
</evidence>
<organism evidence="2 3">
    <name type="scientific">Metarhizium rileyi (strain RCEF 4871)</name>
    <name type="common">Nomuraea rileyi</name>
    <dbReference type="NCBI Taxonomy" id="1649241"/>
    <lineage>
        <taxon>Eukaryota</taxon>
        <taxon>Fungi</taxon>
        <taxon>Dikarya</taxon>
        <taxon>Ascomycota</taxon>
        <taxon>Pezizomycotina</taxon>
        <taxon>Sordariomycetes</taxon>
        <taxon>Hypocreomycetidae</taxon>
        <taxon>Hypocreales</taxon>
        <taxon>Clavicipitaceae</taxon>
        <taxon>Metarhizium</taxon>
    </lineage>
</organism>
<dbReference type="AlphaFoldDB" id="A0A5C6GJQ8"/>
<accession>A0A5C6GJQ8</accession>
<reference evidence="3" key="1">
    <citation type="submission" date="2018-12" db="EMBL/GenBank/DDBJ databases">
        <title>The complete genome of Metarhizium rileyi, a key fungal pathogen of Lepidoptera.</title>
        <authorList>
            <person name="Binneck E."/>
            <person name="Lastra C.C.L."/>
            <person name="Sosa-Gomez D.R."/>
        </authorList>
    </citation>
    <scope>NUCLEOTIDE SEQUENCE [LARGE SCALE GENOMIC DNA]</scope>
    <source>
        <strain evidence="3">Cep018-CH2</strain>
    </source>
</reference>
<name>A0A5C6GJQ8_METRR</name>
<keyword evidence="1" id="KW-0732">Signal</keyword>